<dbReference type="Proteomes" id="UP000294886">
    <property type="component" value="Unassembled WGS sequence"/>
</dbReference>
<organism evidence="2 3">
    <name type="scientific">Caldanaerobacter subterraneus</name>
    <dbReference type="NCBI Taxonomy" id="911092"/>
    <lineage>
        <taxon>Bacteria</taxon>
        <taxon>Bacillati</taxon>
        <taxon>Bacillota</taxon>
        <taxon>Clostridia</taxon>
        <taxon>Thermoanaerobacterales</taxon>
        <taxon>Thermoanaerobacteraceae</taxon>
        <taxon>Caldanaerobacter</taxon>
    </lineage>
</organism>
<sequence>MLTALFIQKILSIPTVQLLVHALKLSKELRELCGFKRVPHPSQFSRFKSIFLKDLENFFNNLVNLTEPICQAINPSLSNILIADTTGFEPYVRENNPKFFDSLYRNIKKFSKSNPDFDTHSYACSKMPKFAHSNPDAKFSYINGHYCYSIKATILTNGLGIIQHISFYDDDSLDVNTAKSAAESKDLYDSKTLIPSPKEFFNLHPNFSYRYFLGDAGFDSFDNYKYLFSEHGIITYYPY</sequence>
<evidence type="ECO:0000259" key="1">
    <source>
        <dbReference type="Pfam" id="PF05598"/>
    </source>
</evidence>
<gene>
    <name evidence="2" type="ORF">EV203_14112</name>
</gene>
<evidence type="ECO:0000313" key="2">
    <source>
        <dbReference type="EMBL" id="TCO55415.1"/>
    </source>
</evidence>
<proteinExistence type="predicted"/>
<evidence type="ECO:0000313" key="3">
    <source>
        <dbReference type="Proteomes" id="UP000294886"/>
    </source>
</evidence>
<accession>A0A4R2JMK0</accession>
<dbReference type="EMBL" id="SLWU01000041">
    <property type="protein sequence ID" value="TCO55415.1"/>
    <property type="molecule type" value="Genomic_DNA"/>
</dbReference>
<comment type="caution">
    <text evidence="2">The sequence shown here is derived from an EMBL/GenBank/DDBJ whole genome shotgun (WGS) entry which is preliminary data.</text>
</comment>
<reference evidence="2 3" key="1">
    <citation type="submission" date="2019-03" db="EMBL/GenBank/DDBJ databases">
        <title>Genomic Encyclopedia of Type Strains, Phase IV (KMG-IV): sequencing the most valuable type-strain genomes for metagenomic binning, comparative biology and taxonomic classification.</title>
        <authorList>
            <person name="Goeker M."/>
        </authorList>
    </citation>
    <scope>NUCLEOTIDE SEQUENCE [LARGE SCALE GENOMIC DNA]</scope>
    <source>
        <strain evidence="2 3">DSM 13054</strain>
    </source>
</reference>
<name>A0A4R2JMK0_9THEO</name>
<dbReference type="Pfam" id="PF05598">
    <property type="entry name" value="DUF772"/>
    <property type="match status" value="1"/>
</dbReference>
<dbReference type="AlphaFoldDB" id="A0A4R2JMK0"/>
<feature type="domain" description="Transposase InsH N-terminal" evidence="1">
    <location>
        <begin position="1"/>
        <end position="48"/>
    </location>
</feature>
<dbReference type="InterPro" id="IPR008490">
    <property type="entry name" value="Transposase_InsH_N"/>
</dbReference>
<protein>
    <submittedName>
        <fullName evidence="2">Transposase-like protein DUF772</fullName>
    </submittedName>
</protein>